<dbReference type="SMART" id="SM00219">
    <property type="entry name" value="TyrKc"/>
    <property type="match status" value="1"/>
</dbReference>
<sequence>MCCKAVIKLVFALTVFGHLEQFCNAECDARSIQVSEDGLEVCERYKDNKIWLPLCADPTPDKTANVFCRSSSFACEKECNLFNYTVIPRSIYGFIFRCEASDSKAKHCDVTTGHCSFIIDTLNCECNHDCPLGYFSPNFCANNTCSCSPRYEEPTCQDRVKCEIGELRANSKSPDSPVVEICAESSGVNEWFPLCPSNSNFLSVVRPLCRSISSCRADCKKAIFSFLPSNDNTTIGYNVTCNSSASGLSLCDVTPTTCSTNTLSTLECFDNCITECRNGGICGGDGECLCPYPYTGETCDIYTLNTTTSSITITTLINSTQDTGLSNTEATILIFGAFSFVVIACIILSICVILLIVYIKSRPSKLQALEKTIIFTTRERIVTTTSTEDTEEVVYASVKLEDMLVSTSNRSVENRYSSATNRTITNSVEYVNSGTLPAGDQGVRQRGRNYTNQHNVENQLYLSVLPGSTDSSPKPVDINTSTLQHKPFLYSSSIVQSHQQRAEKMKGEIIKQGESYFSSTIAYRDPPGEVEGIYKEMSECKYREINLNCILLQEQLGIGCFGRVLRAEWKMEEDTDPIPVAVKCLNKNADSKLRLSFLTEAAIMGQFNHPNVLRLLGIVSVTEPYMLIIELMEGDLRNILATIASVTFDSDKLLQSLLLSTRDIVNGMEYLSSKHFVHRDLAARNVLVGSDRVCRIGDFGLSKRMHEDKDYYKVERGGVVAVRWTAPEALFFRRYSEKSDVWSLGMTLFEVWSVGQKPWGDYTNVEVIEMVGNKSIQGPPTGCPYQIYSLMVKTWNIEPTERLTFSEIAQFLKQDDRYLLDFPEDLKSGKAGQLGNDPALSASLFPELRQ</sequence>
<keyword evidence="12" id="KW-0812">Transmembrane</keyword>
<feature type="binding site" evidence="11">
    <location>
        <position position="583"/>
    </location>
    <ligand>
        <name>ATP</name>
        <dbReference type="ChEBI" id="CHEBI:30616"/>
    </ligand>
</feature>
<dbReference type="PROSITE" id="PS50026">
    <property type="entry name" value="EGF_3"/>
    <property type="match status" value="1"/>
</dbReference>
<dbReference type="InterPro" id="IPR017441">
    <property type="entry name" value="Protein_kinase_ATP_BS"/>
</dbReference>
<protein>
    <submittedName>
        <fullName evidence="16">Dual specificity protein kinase splB-like</fullName>
    </submittedName>
</protein>
<evidence type="ECO:0000256" key="6">
    <source>
        <dbReference type="ARBA" id="ARBA00022840"/>
    </source>
</evidence>
<dbReference type="PANTHER" id="PTHR24416:SF631">
    <property type="entry name" value="SERINE_THREONINE_TYROSINE KINASE 1"/>
    <property type="match status" value="1"/>
</dbReference>
<keyword evidence="13" id="KW-0732">Signal</keyword>
<reference evidence="16 17" key="1">
    <citation type="journal article" date="2023" name="BMC Biol.">
        <title>The compact genome of the sponge Oopsacas minuta (Hexactinellida) is lacking key metazoan core genes.</title>
        <authorList>
            <person name="Santini S."/>
            <person name="Schenkelaars Q."/>
            <person name="Jourda C."/>
            <person name="Duchesne M."/>
            <person name="Belahbib H."/>
            <person name="Rocher C."/>
            <person name="Selva M."/>
            <person name="Riesgo A."/>
            <person name="Vervoort M."/>
            <person name="Leys S.P."/>
            <person name="Kodjabachian L."/>
            <person name="Le Bivic A."/>
            <person name="Borchiellini C."/>
            <person name="Claverie J.M."/>
            <person name="Renard E."/>
        </authorList>
    </citation>
    <scope>NUCLEOTIDE SEQUENCE [LARGE SCALE GENOMIC DNA]</scope>
    <source>
        <strain evidence="16">SPO-2</strain>
    </source>
</reference>
<keyword evidence="10" id="KW-0245">EGF-like domain</keyword>
<evidence type="ECO:0000256" key="12">
    <source>
        <dbReference type="SAM" id="Phobius"/>
    </source>
</evidence>
<proteinExistence type="predicted"/>
<evidence type="ECO:0000256" key="1">
    <source>
        <dbReference type="ARBA" id="ARBA00004167"/>
    </source>
</evidence>
<dbReference type="PANTHER" id="PTHR24416">
    <property type="entry name" value="TYROSINE-PROTEIN KINASE RECEPTOR"/>
    <property type="match status" value="1"/>
</dbReference>
<dbReference type="Gene3D" id="3.30.200.20">
    <property type="entry name" value="Phosphorylase Kinase, domain 1"/>
    <property type="match status" value="1"/>
</dbReference>
<feature type="disulfide bond" evidence="10">
    <location>
        <begin position="290"/>
        <end position="299"/>
    </location>
</feature>
<organism evidence="16 17">
    <name type="scientific">Oopsacas minuta</name>
    <dbReference type="NCBI Taxonomy" id="111878"/>
    <lineage>
        <taxon>Eukaryota</taxon>
        <taxon>Metazoa</taxon>
        <taxon>Porifera</taxon>
        <taxon>Hexactinellida</taxon>
        <taxon>Hexasterophora</taxon>
        <taxon>Lyssacinosida</taxon>
        <taxon>Leucopsacidae</taxon>
        <taxon>Oopsacas</taxon>
    </lineage>
</organism>
<comment type="subcellular location">
    <subcellularLocation>
        <location evidence="2">Endomembrane system</location>
    </subcellularLocation>
    <subcellularLocation>
        <location evidence="1">Membrane</location>
        <topology evidence="1">Single-pass membrane protein</topology>
    </subcellularLocation>
</comment>
<keyword evidence="17" id="KW-1185">Reference proteome</keyword>
<dbReference type="InterPro" id="IPR000719">
    <property type="entry name" value="Prot_kinase_dom"/>
</dbReference>
<evidence type="ECO:0000256" key="11">
    <source>
        <dbReference type="PROSITE-ProRule" id="PRU10141"/>
    </source>
</evidence>
<dbReference type="FunFam" id="1.10.510.10:FF:001512">
    <property type="entry name" value="Receptor tyrosine-protein kinase erbB-2"/>
    <property type="match status" value="1"/>
</dbReference>
<dbReference type="GO" id="GO:0050793">
    <property type="term" value="P:regulation of developmental process"/>
    <property type="evidence" value="ECO:0007669"/>
    <property type="project" value="UniProtKB-ARBA"/>
</dbReference>
<dbReference type="InterPro" id="IPR000742">
    <property type="entry name" value="EGF"/>
</dbReference>
<comment type="caution">
    <text evidence="10">Lacks conserved residue(s) required for the propagation of feature annotation.</text>
</comment>
<evidence type="ECO:0000313" key="16">
    <source>
        <dbReference type="EMBL" id="KAI6657553.1"/>
    </source>
</evidence>
<dbReference type="GO" id="GO:0048468">
    <property type="term" value="P:cell development"/>
    <property type="evidence" value="ECO:0007669"/>
    <property type="project" value="UniProtKB-ARBA"/>
</dbReference>
<dbReference type="GO" id="GO:0007169">
    <property type="term" value="P:cell surface receptor protein tyrosine kinase signaling pathway"/>
    <property type="evidence" value="ECO:0007669"/>
    <property type="project" value="TreeGrafter"/>
</dbReference>
<evidence type="ECO:0000259" key="14">
    <source>
        <dbReference type="PROSITE" id="PS50011"/>
    </source>
</evidence>
<dbReference type="Gene3D" id="1.10.510.10">
    <property type="entry name" value="Transferase(Phosphotransferase) domain 1"/>
    <property type="match status" value="1"/>
</dbReference>
<dbReference type="EMBL" id="JAKMXF010000111">
    <property type="protein sequence ID" value="KAI6657553.1"/>
    <property type="molecule type" value="Genomic_DNA"/>
</dbReference>
<evidence type="ECO:0000259" key="15">
    <source>
        <dbReference type="PROSITE" id="PS50026"/>
    </source>
</evidence>
<dbReference type="AlphaFoldDB" id="A0AAV7K8J3"/>
<keyword evidence="7 12" id="KW-0472">Membrane</keyword>
<dbReference type="GO" id="GO:0004714">
    <property type="term" value="F:transmembrane receptor protein tyrosine kinase activity"/>
    <property type="evidence" value="ECO:0007669"/>
    <property type="project" value="UniProtKB-EC"/>
</dbReference>
<feature type="signal peptide" evidence="13">
    <location>
        <begin position="1"/>
        <end position="25"/>
    </location>
</feature>
<dbReference type="InterPro" id="IPR008266">
    <property type="entry name" value="Tyr_kinase_AS"/>
</dbReference>
<feature type="domain" description="Protein kinase" evidence="14">
    <location>
        <begin position="550"/>
        <end position="819"/>
    </location>
</feature>
<dbReference type="GO" id="GO:0005886">
    <property type="term" value="C:plasma membrane"/>
    <property type="evidence" value="ECO:0007669"/>
    <property type="project" value="TreeGrafter"/>
</dbReference>
<dbReference type="PROSITE" id="PS00109">
    <property type="entry name" value="PROTEIN_KINASE_TYR"/>
    <property type="match status" value="1"/>
</dbReference>
<feature type="domain" description="EGF-like" evidence="15">
    <location>
        <begin position="269"/>
        <end position="300"/>
    </location>
</feature>
<evidence type="ECO:0000256" key="7">
    <source>
        <dbReference type="ARBA" id="ARBA00023136"/>
    </source>
</evidence>
<dbReference type="InterPro" id="IPR020635">
    <property type="entry name" value="Tyr_kinase_cat_dom"/>
</dbReference>
<keyword evidence="8" id="KW-0829">Tyrosine-protein kinase</keyword>
<feature type="transmembrane region" description="Helical" evidence="12">
    <location>
        <begin position="332"/>
        <end position="359"/>
    </location>
</feature>
<dbReference type="PROSITE" id="PS00022">
    <property type="entry name" value="EGF_1"/>
    <property type="match status" value="1"/>
</dbReference>
<evidence type="ECO:0000256" key="9">
    <source>
        <dbReference type="ARBA" id="ARBA00051243"/>
    </source>
</evidence>
<evidence type="ECO:0000256" key="13">
    <source>
        <dbReference type="SAM" id="SignalP"/>
    </source>
</evidence>
<evidence type="ECO:0000256" key="5">
    <source>
        <dbReference type="ARBA" id="ARBA00022777"/>
    </source>
</evidence>
<feature type="disulfide bond" evidence="10">
    <location>
        <begin position="272"/>
        <end position="282"/>
    </location>
</feature>
<keyword evidence="3" id="KW-0808">Transferase</keyword>
<comment type="caution">
    <text evidence="16">The sequence shown here is derived from an EMBL/GenBank/DDBJ whole genome shotgun (WGS) entry which is preliminary data.</text>
</comment>
<dbReference type="PROSITE" id="PS01186">
    <property type="entry name" value="EGF_2"/>
    <property type="match status" value="1"/>
</dbReference>
<evidence type="ECO:0000256" key="4">
    <source>
        <dbReference type="ARBA" id="ARBA00022741"/>
    </source>
</evidence>
<dbReference type="PROSITE" id="PS00107">
    <property type="entry name" value="PROTEIN_KINASE_ATP"/>
    <property type="match status" value="1"/>
</dbReference>
<comment type="catalytic activity">
    <reaction evidence="9">
        <text>L-tyrosyl-[protein] + ATP = O-phospho-L-tyrosyl-[protein] + ADP + H(+)</text>
        <dbReference type="Rhea" id="RHEA:10596"/>
        <dbReference type="Rhea" id="RHEA-COMP:10136"/>
        <dbReference type="Rhea" id="RHEA-COMP:20101"/>
        <dbReference type="ChEBI" id="CHEBI:15378"/>
        <dbReference type="ChEBI" id="CHEBI:30616"/>
        <dbReference type="ChEBI" id="CHEBI:46858"/>
        <dbReference type="ChEBI" id="CHEBI:61978"/>
        <dbReference type="ChEBI" id="CHEBI:456216"/>
        <dbReference type="EC" id="2.7.10.1"/>
    </reaction>
</comment>
<dbReference type="CDD" id="cd00192">
    <property type="entry name" value="PTKc"/>
    <property type="match status" value="1"/>
</dbReference>
<dbReference type="GO" id="GO:0005524">
    <property type="term" value="F:ATP binding"/>
    <property type="evidence" value="ECO:0007669"/>
    <property type="project" value="UniProtKB-UniRule"/>
</dbReference>
<dbReference type="InterPro" id="IPR050122">
    <property type="entry name" value="RTK"/>
</dbReference>
<keyword evidence="6 11" id="KW-0067">ATP-binding</keyword>
<feature type="chain" id="PRO_5043608386" evidence="13">
    <location>
        <begin position="26"/>
        <end position="850"/>
    </location>
</feature>
<dbReference type="PROSITE" id="PS50011">
    <property type="entry name" value="PROTEIN_KINASE_DOM"/>
    <property type="match status" value="1"/>
</dbReference>
<evidence type="ECO:0000313" key="17">
    <source>
        <dbReference type="Proteomes" id="UP001165289"/>
    </source>
</evidence>
<keyword evidence="12" id="KW-1133">Transmembrane helix</keyword>
<dbReference type="GO" id="GO:0043235">
    <property type="term" value="C:receptor complex"/>
    <property type="evidence" value="ECO:0007669"/>
    <property type="project" value="TreeGrafter"/>
</dbReference>
<evidence type="ECO:0000256" key="8">
    <source>
        <dbReference type="ARBA" id="ARBA00023137"/>
    </source>
</evidence>
<dbReference type="InterPro" id="IPR011009">
    <property type="entry name" value="Kinase-like_dom_sf"/>
</dbReference>
<gene>
    <name evidence="16" type="ORF">LOD99_297</name>
</gene>
<dbReference type="InterPro" id="IPR001245">
    <property type="entry name" value="Ser-Thr/Tyr_kinase_cat_dom"/>
</dbReference>
<evidence type="ECO:0000256" key="3">
    <source>
        <dbReference type="ARBA" id="ARBA00022679"/>
    </source>
</evidence>
<dbReference type="Pfam" id="PF07714">
    <property type="entry name" value="PK_Tyr_Ser-Thr"/>
    <property type="match status" value="1"/>
</dbReference>
<keyword evidence="4 11" id="KW-0547">Nucleotide-binding</keyword>
<keyword evidence="10" id="KW-1015">Disulfide bond</keyword>
<name>A0AAV7K8J3_9METZ</name>
<dbReference type="Proteomes" id="UP001165289">
    <property type="component" value="Unassembled WGS sequence"/>
</dbReference>
<accession>A0AAV7K8J3</accession>
<evidence type="ECO:0000256" key="2">
    <source>
        <dbReference type="ARBA" id="ARBA00004308"/>
    </source>
</evidence>
<evidence type="ECO:0000256" key="10">
    <source>
        <dbReference type="PROSITE-ProRule" id="PRU00076"/>
    </source>
</evidence>
<dbReference type="GO" id="GO:0012505">
    <property type="term" value="C:endomembrane system"/>
    <property type="evidence" value="ECO:0007669"/>
    <property type="project" value="UniProtKB-SubCell"/>
</dbReference>
<keyword evidence="5 16" id="KW-0418">Kinase</keyword>
<dbReference type="PRINTS" id="PR00109">
    <property type="entry name" value="TYRKINASE"/>
</dbReference>
<dbReference type="SUPFAM" id="SSF56112">
    <property type="entry name" value="Protein kinase-like (PK-like)"/>
    <property type="match status" value="1"/>
</dbReference>